<dbReference type="AlphaFoldDB" id="A0AAD7BPF9"/>
<reference evidence="4" key="1">
    <citation type="submission" date="2023-03" db="EMBL/GenBank/DDBJ databases">
        <title>Massive genome expansion in bonnet fungi (Mycena s.s.) driven by repeated elements and novel gene families across ecological guilds.</title>
        <authorList>
            <consortium name="Lawrence Berkeley National Laboratory"/>
            <person name="Harder C.B."/>
            <person name="Miyauchi S."/>
            <person name="Viragh M."/>
            <person name="Kuo A."/>
            <person name="Thoen E."/>
            <person name="Andreopoulos B."/>
            <person name="Lu D."/>
            <person name="Skrede I."/>
            <person name="Drula E."/>
            <person name="Henrissat B."/>
            <person name="Morin E."/>
            <person name="Kohler A."/>
            <person name="Barry K."/>
            <person name="LaButti K."/>
            <person name="Morin E."/>
            <person name="Salamov A."/>
            <person name="Lipzen A."/>
            <person name="Mereny Z."/>
            <person name="Hegedus B."/>
            <person name="Baldrian P."/>
            <person name="Stursova M."/>
            <person name="Weitz H."/>
            <person name="Taylor A."/>
            <person name="Grigoriev I.V."/>
            <person name="Nagy L.G."/>
            <person name="Martin F."/>
            <person name="Kauserud H."/>
        </authorList>
    </citation>
    <scope>NUCLEOTIDE SEQUENCE</scope>
    <source>
        <strain evidence="4">9284</strain>
    </source>
</reference>
<dbReference type="PANTHER" id="PTHR43544:SF7">
    <property type="entry name" value="NADB-LER2"/>
    <property type="match status" value="1"/>
</dbReference>
<evidence type="ECO:0000256" key="3">
    <source>
        <dbReference type="ARBA" id="ARBA00023002"/>
    </source>
</evidence>
<dbReference type="GO" id="GO:0005737">
    <property type="term" value="C:cytoplasm"/>
    <property type="evidence" value="ECO:0007669"/>
    <property type="project" value="TreeGrafter"/>
</dbReference>
<keyword evidence="3" id="KW-0560">Oxidoreductase</keyword>
<dbReference type="Proteomes" id="UP001221142">
    <property type="component" value="Unassembled WGS sequence"/>
</dbReference>
<keyword evidence="5" id="KW-1185">Reference proteome</keyword>
<evidence type="ECO:0000256" key="2">
    <source>
        <dbReference type="ARBA" id="ARBA00022857"/>
    </source>
</evidence>
<dbReference type="InterPro" id="IPR002347">
    <property type="entry name" value="SDR_fam"/>
</dbReference>
<proteinExistence type="inferred from homology"/>
<evidence type="ECO:0008006" key="6">
    <source>
        <dbReference type="Google" id="ProtNLM"/>
    </source>
</evidence>
<dbReference type="Pfam" id="PF00106">
    <property type="entry name" value="adh_short"/>
    <property type="match status" value="1"/>
</dbReference>
<dbReference type="InterPro" id="IPR051468">
    <property type="entry name" value="Fungal_SecMetab_SDRs"/>
</dbReference>
<evidence type="ECO:0000313" key="4">
    <source>
        <dbReference type="EMBL" id="KAJ7626905.1"/>
    </source>
</evidence>
<evidence type="ECO:0000313" key="5">
    <source>
        <dbReference type="Proteomes" id="UP001221142"/>
    </source>
</evidence>
<dbReference type="CDD" id="cd05325">
    <property type="entry name" value="carb_red_sniffer_like_SDR_c"/>
    <property type="match status" value="1"/>
</dbReference>
<protein>
    <recommendedName>
        <fullName evidence="6">NAD(P)-binding protein</fullName>
    </recommendedName>
</protein>
<dbReference type="PANTHER" id="PTHR43544">
    <property type="entry name" value="SHORT-CHAIN DEHYDROGENASE/REDUCTASE"/>
    <property type="match status" value="1"/>
</dbReference>
<dbReference type="Gene3D" id="3.40.50.720">
    <property type="entry name" value="NAD(P)-binding Rossmann-like Domain"/>
    <property type="match status" value="1"/>
</dbReference>
<dbReference type="GO" id="GO:0016491">
    <property type="term" value="F:oxidoreductase activity"/>
    <property type="evidence" value="ECO:0007669"/>
    <property type="project" value="UniProtKB-KW"/>
</dbReference>
<organism evidence="4 5">
    <name type="scientific">Roridomyces roridus</name>
    <dbReference type="NCBI Taxonomy" id="1738132"/>
    <lineage>
        <taxon>Eukaryota</taxon>
        <taxon>Fungi</taxon>
        <taxon>Dikarya</taxon>
        <taxon>Basidiomycota</taxon>
        <taxon>Agaricomycotina</taxon>
        <taxon>Agaricomycetes</taxon>
        <taxon>Agaricomycetidae</taxon>
        <taxon>Agaricales</taxon>
        <taxon>Marasmiineae</taxon>
        <taxon>Mycenaceae</taxon>
        <taxon>Roridomyces</taxon>
    </lineage>
</organism>
<dbReference type="SUPFAM" id="SSF51735">
    <property type="entry name" value="NAD(P)-binding Rossmann-fold domains"/>
    <property type="match status" value="1"/>
</dbReference>
<name>A0AAD7BPF9_9AGAR</name>
<accession>A0AAD7BPF9</accession>
<dbReference type="PRINTS" id="PR00081">
    <property type="entry name" value="GDHRDH"/>
</dbReference>
<gene>
    <name evidence="4" type="ORF">FB45DRAFT_749694</name>
</gene>
<comment type="similarity">
    <text evidence="1">Belongs to the short-chain dehydrogenases/reductases (SDR) family.</text>
</comment>
<dbReference type="EMBL" id="JARKIF010000011">
    <property type="protein sequence ID" value="KAJ7626905.1"/>
    <property type="molecule type" value="Genomic_DNA"/>
</dbReference>
<keyword evidence="2" id="KW-0521">NADP</keyword>
<comment type="caution">
    <text evidence="4">The sequence shown here is derived from an EMBL/GenBank/DDBJ whole genome shotgun (WGS) entry which is preliminary data.</text>
</comment>
<sequence>MTWFAVAGANRGIGYGLAKAIAGRPNTVVFAAARDATAQSLTDLAASHPNVYPVKFVAGDKASNQAAIAEIQKSAGQLDVVIANAGISNYFGPVGTTPVSQFKDHWEVNTLGVIVLFQAAQDLLLASPTGTPIFALISTGAASIAQFYNAAMGAYGSSKAAANFIVKALDAENPKLVSLAIHPGWVATDMGNGGAKAFGMEQAPVTVEDSVNGVLSRIDGATKEKSSGKFFNFARSSAGNMWDIDTDEIPW</sequence>
<dbReference type="InterPro" id="IPR036291">
    <property type="entry name" value="NAD(P)-bd_dom_sf"/>
</dbReference>
<evidence type="ECO:0000256" key="1">
    <source>
        <dbReference type="ARBA" id="ARBA00006484"/>
    </source>
</evidence>